<evidence type="ECO:0000313" key="1">
    <source>
        <dbReference type="EMBL" id="KAH6640274.1"/>
    </source>
</evidence>
<keyword evidence="2" id="KW-1185">Reference proteome</keyword>
<dbReference type="EMBL" id="JAGIZQ010000002">
    <property type="protein sequence ID" value="KAH6640274.1"/>
    <property type="molecule type" value="Genomic_DNA"/>
</dbReference>
<name>A0ACB7PGZ3_9PEZI</name>
<sequence length="441" mass="48235">MPQKKILVLGSGLVAKPCIDYLLRDPENELTVACRTLSTAQALVAGRPRATALALDVKSPDLDQHVASHQVVISLVPFIYHADVIRSAIKGKTQVVTTSYVSPAMRELDAAAKEAGITVLNEVGVDPGVDHLYAVKVIGEVHEKGGQVLEFYSYCGGLPAPEAANNPLKFKFSWSPRGALLSQYNSATFYDKGELVHIPNKDLMAKAVPYFVLDGYSFLAYPNRDSTPFREFYNIPEAHTIIRGSLRYEGNPALVRALIDLGWIDSSEKPWLVDGITWAQIQQQATGAASPSEEDLVKKVDQLCTFSSSAERQEILAGLRWMGLFSSKQATVHGNLLDTLSAELERLCSFQPDERDLVVLQHKFVETITSTLELFGDPNGYSAMSKSVGITCGIATQMLLDGFEPLNQPGVLAPYTKEICDPLRAKLEAEGIKLVEKVVRG</sequence>
<dbReference type="Proteomes" id="UP000724584">
    <property type="component" value="Unassembled WGS sequence"/>
</dbReference>
<comment type="caution">
    <text evidence="1">The sequence shown here is derived from an EMBL/GenBank/DDBJ whole genome shotgun (WGS) entry which is preliminary data.</text>
</comment>
<accession>A0ACB7PGZ3</accession>
<organism evidence="1 2">
    <name type="scientific">Chaetomium tenue</name>
    <dbReference type="NCBI Taxonomy" id="1854479"/>
    <lineage>
        <taxon>Eukaryota</taxon>
        <taxon>Fungi</taxon>
        <taxon>Dikarya</taxon>
        <taxon>Ascomycota</taxon>
        <taxon>Pezizomycotina</taxon>
        <taxon>Sordariomycetes</taxon>
        <taxon>Sordariomycetidae</taxon>
        <taxon>Sordariales</taxon>
        <taxon>Chaetomiaceae</taxon>
        <taxon>Chaetomium</taxon>
    </lineage>
</organism>
<protein>
    <submittedName>
        <fullName evidence="1">Saccharopine dehydrogenase</fullName>
    </submittedName>
</protein>
<reference evidence="1 2" key="1">
    <citation type="journal article" date="2021" name="Nat. Commun.">
        <title>Genetic determinants of endophytism in the Arabidopsis root mycobiome.</title>
        <authorList>
            <person name="Mesny F."/>
            <person name="Miyauchi S."/>
            <person name="Thiergart T."/>
            <person name="Pickel B."/>
            <person name="Atanasova L."/>
            <person name="Karlsson M."/>
            <person name="Huettel B."/>
            <person name="Barry K.W."/>
            <person name="Haridas S."/>
            <person name="Chen C."/>
            <person name="Bauer D."/>
            <person name="Andreopoulos W."/>
            <person name="Pangilinan J."/>
            <person name="LaButti K."/>
            <person name="Riley R."/>
            <person name="Lipzen A."/>
            <person name="Clum A."/>
            <person name="Drula E."/>
            <person name="Henrissat B."/>
            <person name="Kohler A."/>
            <person name="Grigoriev I.V."/>
            <person name="Martin F.M."/>
            <person name="Hacquard S."/>
        </authorList>
    </citation>
    <scope>NUCLEOTIDE SEQUENCE [LARGE SCALE GENOMIC DNA]</scope>
    <source>
        <strain evidence="1 2">MPI-SDFR-AT-0079</strain>
    </source>
</reference>
<proteinExistence type="predicted"/>
<gene>
    <name evidence="1" type="ORF">F5144DRAFT_618110</name>
</gene>
<evidence type="ECO:0000313" key="2">
    <source>
        <dbReference type="Proteomes" id="UP000724584"/>
    </source>
</evidence>